<keyword evidence="2" id="KW-0812">Transmembrane</keyword>
<feature type="region of interest" description="Disordered" evidence="1">
    <location>
        <begin position="171"/>
        <end position="202"/>
    </location>
</feature>
<dbReference type="InterPro" id="IPR034756">
    <property type="entry name" value="T2SSM_b"/>
</dbReference>
<feature type="transmembrane region" description="Helical" evidence="2">
    <location>
        <begin position="12"/>
        <end position="34"/>
    </location>
</feature>
<dbReference type="Pfam" id="PF10741">
    <property type="entry name" value="T2SSM_b"/>
    <property type="match status" value="1"/>
</dbReference>
<dbReference type="EMBL" id="LLXZ01000215">
    <property type="protein sequence ID" value="KRQ94713.1"/>
    <property type="molecule type" value="Genomic_DNA"/>
</dbReference>
<protein>
    <recommendedName>
        <fullName evidence="5">General secretion pathway protein GspM</fullName>
    </recommendedName>
</protein>
<gene>
    <name evidence="3" type="ORF">CQ12_04060</name>
</gene>
<dbReference type="Proteomes" id="UP000050863">
    <property type="component" value="Unassembled WGS sequence"/>
</dbReference>
<dbReference type="RefSeq" id="WP_057840185.1">
    <property type="nucleotide sequence ID" value="NZ_LLXZ01000215.1"/>
</dbReference>
<dbReference type="AlphaFoldDB" id="A0A0R3KGG9"/>
<keyword evidence="4" id="KW-1185">Reference proteome</keyword>
<organism evidence="3 4">
    <name type="scientific">Bradyrhizobium jicamae</name>
    <dbReference type="NCBI Taxonomy" id="280332"/>
    <lineage>
        <taxon>Bacteria</taxon>
        <taxon>Pseudomonadati</taxon>
        <taxon>Pseudomonadota</taxon>
        <taxon>Alphaproteobacteria</taxon>
        <taxon>Hyphomicrobiales</taxon>
        <taxon>Nitrobacteraceae</taxon>
        <taxon>Bradyrhizobium</taxon>
    </lineage>
</organism>
<dbReference type="NCBIfam" id="NF040576">
    <property type="entry name" value="T2SS_GspM_XpsM"/>
    <property type="match status" value="1"/>
</dbReference>
<keyword evidence="2" id="KW-1133">Transmembrane helix</keyword>
<sequence length="202" mass="21174">MIGSLKLARGTPFLALNAAAILFTAIFILAPIMGHFASRGEEISDHAAQLAHFQNVTRTAKKSAGSVGRTGDPFLPGNEERVASADLQASLKSMAANAGVNLLAIRGLQGSRSQSLHLIAVSVELEGPLTAVRDMIVAIENQTPLLFVTSAAFRSLADGEDGPIRAELRVQGAIRDGSQPPGDRAVDGQQAGRRSSVVERTP</sequence>
<proteinExistence type="predicted"/>
<evidence type="ECO:0000313" key="4">
    <source>
        <dbReference type="Proteomes" id="UP000050863"/>
    </source>
</evidence>
<evidence type="ECO:0000256" key="2">
    <source>
        <dbReference type="SAM" id="Phobius"/>
    </source>
</evidence>
<evidence type="ECO:0000313" key="3">
    <source>
        <dbReference type="EMBL" id="KRQ94713.1"/>
    </source>
</evidence>
<name>A0A0R3KGG9_9BRAD</name>
<dbReference type="OrthoDB" id="8238923at2"/>
<accession>A0A0R3KGG9</accession>
<keyword evidence="2" id="KW-0472">Membrane</keyword>
<dbReference type="STRING" id="280332.CQ12_04060"/>
<evidence type="ECO:0008006" key="5">
    <source>
        <dbReference type="Google" id="ProtNLM"/>
    </source>
</evidence>
<comment type="caution">
    <text evidence="3">The sequence shown here is derived from an EMBL/GenBank/DDBJ whole genome shotgun (WGS) entry which is preliminary data.</text>
</comment>
<evidence type="ECO:0000256" key="1">
    <source>
        <dbReference type="SAM" id="MobiDB-lite"/>
    </source>
</evidence>
<reference evidence="3 4" key="1">
    <citation type="submission" date="2014-03" db="EMBL/GenBank/DDBJ databases">
        <title>Bradyrhizobium valentinum sp. nov., isolated from effective nodules of Lupinus mariae-josephae, a lupine endemic of basic-lime soils in Eastern Spain.</title>
        <authorList>
            <person name="Duran D."/>
            <person name="Rey L."/>
            <person name="Navarro A."/>
            <person name="Busquets A."/>
            <person name="Imperial J."/>
            <person name="Ruiz-Argueso T."/>
        </authorList>
    </citation>
    <scope>NUCLEOTIDE SEQUENCE [LARGE SCALE GENOMIC DNA]</scope>
    <source>
        <strain evidence="3 4">PAC68</strain>
    </source>
</reference>